<dbReference type="PANTHER" id="PTHR12526">
    <property type="entry name" value="GLYCOSYLTRANSFERASE"/>
    <property type="match status" value="1"/>
</dbReference>
<reference evidence="2 3" key="1">
    <citation type="submission" date="2017-03" db="EMBL/GenBank/DDBJ databases">
        <title>Isolation of Levoglucosan Utilizing Bacteria.</title>
        <authorList>
            <person name="Arya A.S."/>
        </authorList>
    </citation>
    <scope>NUCLEOTIDE SEQUENCE [LARGE SCALE GENOMIC DNA]</scope>
    <source>
        <strain evidence="2 3">MEC069</strain>
    </source>
</reference>
<comment type="caution">
    <text evidence="2">The sequence shown here is derived from an EMBL/GenBank/DDBJ whole genome shotgun (WGS) entry which is preliminary data.</text>
</comment>
<dbReference type="AlphaFoldDB" id="A0A4Y8PWC0"/>
<sequence>MKILFTFYNPSGGMETLNRTRCKALIEHGVDCHLLYKFNGFGLPNSKHIPTLICSDFTRIAQFVKKEQFDAIIVCTDYELLASLREGGYQGPIVYEMQGLGDLQTANSIINRAKPSVCAHATAILSPKTSHLINIAKKEFPAKPFFCFDNPVDSTHFHYRRYPPKSHPILAWVGRIEANKNWLDFVQIGHQLSHRIPDLRLWMFSDQSLFEPEEKLKFEQKIQELQLEHKLIRYSYLPHEQMSDYFSIIGDSGGLLCSTSVMEGFGYAVAEAMLCHCPVLSTDSDGVRNFIIPHKTGMFYSRGNINQAVELAYRIMNNRALRNKLRKRGERYIQTRFACRKYVNQFTAMLRKLVTG</sequence>
<gene>
    <name evidence="2" type="ORF">B5M42_17585</name>
</gene>
<accession>A0A4Y8PWC0</accession>
<dbReference type="OrthoDB" id="158463at2"/>
<dbReference type="SUPFAM" id="SSF53756">
    <property type="entry name" value="UDP-Glycosyltransferase/glycogen phosphorylase"/>
    <property type="match status" value="1"/>
</dbReference>
<dbReference type="Pfam" id="PF00534">
    <property type="entry name" value="Glycos_transf_1"/>
    <property type="match status" value="1"/>
</dbReference>
<name>A0A4Y8PWC0_9BACL</name>
<dbReference type="Gene3D" id="3.40.50.2000">
    <property type="entry name" value="Glycogen Phosphorylase B"/>
    <property type="match status" value="2"/>
</dbReference>
<evidence type="ECO:0000313" key="3">
    <source>
        <dbReference type="Proteomes" id="UP000298246"/>
    </source>
</evidence>
<keyword evidence="3" id="KW-1185">Reference proteome</keyword>
<keyword evidence="2" id="KW-0808">Transferase</keyword>
<dbReference type="GO" id="GO:0016757">
    <property type="term" value="F:glycosyltransferase activity"/>
    <property type="evidence" value="ECO:0007669"/>
    <property type="project" value="InterPro"/>
</dbReference>
<dbReference type="RefSeq" id="WP_134755151.1">
    <property type="nucleotide sequence ID" value="NZ_MYFO02000010.1"/>
</dbReference>
<dbReference type="InterPro" id="IPR001296">
    <property type="entry name" value="Glyco_trans_1"/>
</dbReference>
<feature type="domain" description="Glycosyl transferase family 1" evidence="1">
    <location>
        <begin position="164"/>
        <end position="330"/>
    </location>
</feature>
<dbReference type="Proteomes" id="UP000298246">
    <property type="component" value="Unassembled WGS sequence"/>
</dbReference>
<proteinExistence type="predicted"/>
<evidence type="ECO:0000259" key="1">
    <source>
        <dbReference type="Pfam" id="PF00534"/>
    </source>
</evidence>
<dbReference type="EMBL" id="MYFO01000026">
    <property type="protein sequence ID" value="TFE85372.1"/>
    <property type="molecule type" value="Genomic_DNA"/>
</dbReference>
<evidence type="ECO:0000313" key="2">
    <source>
        <dbReference type="EMBL" id="TFE85372.1"/>
    </source>
</evidence>
<organism evidence="2 3">
    <name type="scientific">Paenibacillus athensensis</name>
    <dbReference type="NCBI Taxonomy" id="1967502"/>
    <lineage>
        <taxon>Bacteria</taxon>
        <taxon>Bacillati</taxon>
        <taxon>Bacillota</taxon>
        <taxon>Bacilli</taxon>
        <taxon>Bacillales</taxon>
        <taxon>Paenibacillaceae</taxon>
        <taxon>Paenibacillus</taxon>
    </lineage>
</organism>
<dbReference type="PANTHER" id="PTHR12526:SF630">
    <property type="entry name" value="GLYCOSYLTRANSFERASE"/>
    <property type="match status" value="1"/>
</dbReference>
<protein>
    <submittedName>
        <fullName evidence="2">Glycosyltransferase</fullName>
    </submittedName>
</protein>